<dbReference type="InterPro" id="IPR004038">
    <property type="entry name" value="Ribosomal_eL8/eL30/eS12/Gad45"/>
</dbReference>
<gene>
    <name evidence="2" type="ORF">SFRICE_026662</name>
</gene>
<dbReference type="Gene3D" id="3.30.1330.30">
    <property type="match status" value="1"/>
</dbReference>
<feature type="domain" description="Ribosomal protein eL8/eL30/eS12/Gadd45" evidence="1">
    <location>
        <begin position="84"/>
        <end position="144"/>
    </location>
</feature>
<dbReference type="AlphaFoldDB" id="A0A2H1WB72"/>
<dbReference type="InterPro" id="IPR029064">
    <property type="entry name" value="Ribosomal_eL30-like_sf"/>
</dbReference>
<dbReference type="SUPFAM" id="SSF55315">
    <property type="entry name" value="L30e-like"/>
    <property type="match status" value="1"/>
</dbReference>
<evidence type="ECO:0000313" key="2">
    <source>
        <dbReference type="EMBL" id="SOQ50196.1"/>
    </source>
</evidence>
<accession>A0A2H1WB72</accession>
<dbReference type="Pfam" id="PF01248">
    <property type="entry name" value="Ribosomal_L7Ae"/>
    <property type="match status" value="1"/>
</dbReference>
<proteinExistence type="predicted"/>
<protein>
    <submittedName>
        <fullName evidence="2">SFRICE_026662</fullName>
    </submittedName>
</protein>
<evidence type="ECO:0000259" key="1">
    <source>
        <dbReference type="Pfam" id="PF01248"/>
    </source>
</evidence>
<name>A0A2H1WB72_SPOFR</name>
<dbReference type="EMBL" id="ODYU01007428">
    <property type="protein sequence ID" value="SOQ50196.1"/>
    <property type="molecule type" value="Genomic_DNA"/>
</dbReference>
<reference evidence="2" key="1">
    <citation type="submission" date="2016-07" db="EMBL/GenBank/DDBJ databases">
        <authorList>
            <person name="Bretaudeau A."/>
        </authorList>
    </citation>
    <scope>NUCLEOTIDE SEQUENCE</scope>
    <source>
        <strain evidence="2">Rice</strain>
        <tissue evidence="2">Whole body</tissue>
    </source>
</reference>
<sequence>MKLKSYEMEAATLQKKKTTISKGKLKKTIKNVLCRPDPLFWPEVTEDESKRLENVLKKHKITIEQFKKAHWKDLKDLPKEQRPKPPKLKKPEGLLLGVRECTESVQNGECWAIIIEAKINPRLIVQPIVELCTTKGVPYICLNNLRKVSMVNFGVPTSCLGIKRDCFMDVWKEITDLAKHYPATKITESIKGNDAIEEKMDIEAIIDNNDSTKVTEVTPFKFLYRTSKSTRVFVPTTTITTAENGNVSKTSKQFKGQNFIEFTEKQDSKTYRKMLLKRMSNNPNRVKKK</sequence>
<organism evidence="2">
    <name type="scientific">Spodoptera frugiperda</name>
    <name type="common">Fall armyworm</name>
    <dbReference type="NCBI Taxonomy" id="7108"/>
    <lineage>
        <taxon>Eukaryota</taxon>
        <taxon>Metazoa</taxon>
        <taxon>Ecdysozoa</taxon>
        <taxon>Arthropoda</taxon>
        <taxon>Hexapoda</taxon>
        <taxon>Insecta</taxon>
        <taxon>Pterygota</taxon>
        <taxon>Neoptera</taxon>
        <taxon>Endopterygota</taxon>
        <taxon>Lepidoptera</taxon>
        <taxon>Glossata</taxon>
        <taxon>Ditrysia</taxon>
        <taxon>Noctuoidea</taxon>
        <taxon>Noctuidae</taxon>
        <taxon>Amphipyrinae</taxon>
        <taxon>Spodoptera</taxon>
    </lineage>
</organism>